<sequence>MNIIDNKNNLDFDFNIFHTVMDAEKTRKDESNSKEYKIENFHLLNDSNNGPDSNNQKSNCINREYNSNFSNAMSLNTIINDNLIENYFKNKNEKQQHGGLLFNDSSRILPPLTELDTPKSSSISISTLLNNTSSPSLSLTSSEVSLNTSIDSYSLSSIMSKENVNKDIDTSSNQYSCTRTNNINAETSFYNNEGSNQIENSKTCLKVNERFINKSDDIIEKNNFESYYSSQKILNGINYTIEKNSNEKGIKKIILITTVENYLKILLTTMTIIQSKTIYMT</sequence>
<dbReference type="Proteomes" id="UP000193719">
    <property type="component" value="Unassembled WGS sequence"/>
</dbReference>
<dbReference type="EMBL" id="MCFH01000041">
    <property type="protein sequence ID" value="ORX45142.1"/>
    <property type="molecule type" value="Genomic_DNA"/>
</dbReference>
<proteinExistence type="predicted"/>
<organism evidence="1 2">
    <name type="scientific">Piromyces finnis</name>
    <dbReference type="NCBI Taxonomy" id="1754191"/>
    <lineage>
        <taxon>Eukaryota</taxon>
        <taxon>Fungi</taxon>
        <taxon>Fungi incertae sedis</taxon>
        <taxon>Chytridiomycota</taxon>
        <taxon>Chytridiomycota incertae sedis</taxon>
        <taxon>Neocallimastigomycetes</taxon>
        <taxon>Neocallimastigales</taxon>
        <taxon>Neocallimastigaceae</taxon>
        <taxon>Piromyces</taxon>
    </lineage>
</organism>
<reference evidence="1 2" key="1">
    <citation type="submission" date="2016-08" db="EMBL/GenBank/DDBJ databases">
        <title>Genomes of anaerobic fungi encode conserved fungal cellulosomes for biomass hydrolysis.</title>
        <authorList>
            <consortium name="DOE Joint Genome Institute"/>
            <person name="Haitjema C.H."/>
            <person name="Gilmore S.P."/>
            <person name="Henske J.K."/>
            <person name="Solomon K.V."/>
            <person name="De Groot R."/>
            <person name="Kuo A."/>
            <person name="Mondo S.J."/>
            <person name="Salamov A.A."/>
            <person name="Labutti K."/>
            <person name="Zhao Z."/>
            <person name="Chiniquy J."/>
            <person name="Barry K."/>
            <person name="Brewer H.M."/>
            <person name="Purvine S.O."/>
            <person name="Wright A.T."/>
            <person name="Boxma B."/>
            <person name="Van Alen T."/>
            <person name="Hackstein J.H."/>
            <person name="Baker S.E."/>
            <person name="Grigoriev I.V."/>
            <person name="O'Malley M.A."/>
        </authorList>
    </citation>
    <scope>NUCLEOTIDE SEQUENCE [LARGE SCALE GENOMIC DNA]</scope>
    <source>
        <strain evidence="2">finn</strain>
    </source>
</reference>
<evidence type="ECO:0000313" key="1">
    <source>
        <dbReference type="EMBL" id="ORX45142.1"/>
    </source>
</evidence>
<dbReference type="AlphaFoldDB" id="A0A1Y1V1C2"/>
<gene>
    <name evidence="1" type="ORF">BCR36DRAFT_414605</name>
</gene>
<reference evidence="1 2" key="2">
    <citation type="submission" date="2016-08" db="EMBL/GenBank/DDBJ databases">
        <title>Pervasive Adenine N6-methylation of Active Genes in Fungi.</title>
        <authorList>
            <consortium name="DOE Joint Genome Institute"/>
            <person name="Mondo S.J."/>
            <person name="Dannebaum R.O."/>
            <person name="Kuo R.C."/>
            <person name="Labutti K."/>
            <person name="Haridas S."/>
            <person name="Kuo A."/>
            <person name="Salamov A."/>
            <person name="Ahrendt S.R."/>
            <person name="Lipzen A."/>
            <person name="Sullivan W."/>
            <person name="Andreopoulos W.B."/>
            <person name="Clum A."/>
            <person name="Lindquist E."/>
            <person name="Daum C."/>
            <person name="Ramamoorthy G.K."/>
            <person name="Gryganskyi A."/>
            <person name="Culley D."/>
            <person name="Magnuson J.K."/>
            <person name="James T.Y."/>
            <person name="O'Malley M.A."/>
            <person name="Stajich J.E."/>
            <person name="Spatafora J.W."/>
            <person name="Visel A."/>
            <person name="Grigoriev I.V."/>
        </authorList>
    </citation>
    <scope>NUCLEOTIDE SEQUENCE [LARGE SCALE GENOMIC DNA]</scope>
    <source>
        <strain evidence="2">finn</strain>
    </source>
</reference>
<comment type="caution">
    <text evidence="1">The sequence shown here is derived from an EMBL/GenBank/DDBJ whole genome shotgun (WGS) entry which is preliminary data.</text>
</comment>
<keyword evidence="2" id="KW-1185">Reference proteome</keyword>
<accession>A0A1Y1V1C2</accession>
<protein>
    <submittedName>
        <fullName evidence="1">Uncharacterized protein</fullName>
    </submittedName>
</protein>
<evidence type="ECO:0000313" key="2">
    <source>
        <dbReference type="Proteomes" id="UP000193719"/>
    </source>
</evidence>
<name>A0A1Y1V1C2_9FUNG</name>